<gene>
    <name evidence="10" type="ORF">PPYR_01909</name>
</gene>
<dbReference type="EMBL" id="VVIM01000001">
    <property type="protein sequence ID" value="KAB0804939.1"/>
    <property type="molecule type" value="Genomic_DNA"/>
</dbReference>
<dbReference type="PANTHER" id="PTHR46613">
    <property type="entry name" value="RADIAL SPOKE HEAD 10 HOMOLOG B-RELATED"/>
    <property type="match status" value="1"/>
</dbReference>
<keyword evidence="7" id="KW-0206">Cytoskeleton</keyword>
<reference evidence="10 11" key="1">
    <citation type="journal article" date="2018" name="Elife">
        <title>Firefly genomes illuminate parallel origins of bioluminescence in beetles.</title>
        <authorList>
            <person name="Fallon T.R."/>
            <person name="Lower S.E."/>
            <person name="Chang C.H."/>
            <person name="Bessho-Uehara M."/>
            <person name="Martin G.J."/>
            <person name="Bewick A.J."/>
            <person name="Behringer M."/>
            <person name="Debat H.J."/>
            <person name="Wong I."/>
            <person name="Day J.C."/>
            <person name="Suvorov A."/>
            <person name="Silva C.J."/>
            <person name="Stanger-Hall K.F."/>
            <person name="Hall D.W."/>
            <person name="Schmitz R.J."/>
            <person name="Nelson D.R."/>
            <person name="Lewis S.M."/>
            <person name="Shigenobu S."/>
            <person name="Bybee S.M."/>
            <person name="Larracuente A.M."/>
            <person name="Oba Y."/>
            <person name="Weng J.K."/>
        </authorList>
    </citation>
    <scope>NUCLEOTIDE SEQUENCE [LARGE SCALE GENOMIC DNA]</scope>
    <source>
        <strain evidence="10">1611_PpyrPB1</strain>
        <tissue evidence="10">Whole body</tissue>
    </source>
</reference>
<dbReference type="GO" id="GO:0005930">
    <property type="term" value="C:axoneme"/>
    <property type="evidence" value="ECO:0007669"/>
    <property type="project" value="UniProtKB-SubCell"/>
</dbReference>
<feature type="compositionally biased region" description="Basic and acidic residues" evidence="9">
    <location>
        <begin position="1"/>
        <end position="10"/>
    </location>
</feature>
<accession>A0A5N4B5Q8</accession>
<dbReference type="InParanoid" id="A0A5N4B5Q8"/>
<dbReference type="SUPFAM" id="SSF82185">
    <property type="entry name" value="Histone H3 K4-specific methyltransferase SET7/9 N-terminal domain"/>
    <property type="match status" value="3"/>
</dbReference>
<dbReference type="Gene3D" id="2.20.110.10">
    <property type="entry name" value="Histone H3 K4-specific methyltransferase SET7/9 N-terminal domain"/>
    <property type="match status" value="4"/>
</dbReference>
<dbReference type="Proteomes" id="UP000327044">
    <property type="component" value="Unassembled WGS sequence"/>
</dbReference>
<evidence type="ECO:0000256" key="4">
    <source>
        <dbReference type="ARBA" id="ARBA00022737"/>
    </source>
</evidence>
<evidence type="ECO:0000256" key="1">
    <source>
        <dbReference type="ARBA" id="ARBA00004230"/>
    </source>
</evidence>
<feature type="compositionally biased region" description="Basic and acidic residues" evidence="9">
    <location>
        <begin position="39"/>
        <end position="53"/>
    </location>
</feature>
<evidence type="ECO:0000256" key="5">
    <source>
        <dbReference type="ARBA" id="ARBA00022846"/>
    </source>
</evidence>
<feature type="region of interest" description="Disordered" evidence="9">
    <location>
        <begin position="1"/>
        <end position="92"/>
    </location>
</feature>
<evidence type="ECO:0000256" key="2">
    <source>
        <dbReference type="ARBA" id="ARBA00004430"/>
    </source>
</evidence>
<keyword evidence="11" id="KW-1185">Reference proteome</keyword>
<evidence type="ECO:0000256" key="7">
    <source>
        <dbReference type="ARBA" id="ARBA00023212"/>
    </source>
</evidence>
<evidence type="ECO:0000313" key="11">
    <source>
        <dbReference type="Proteomes" id="UP000327044"/>
    </source>
</evidence>
<evidence type="ECO:0000256" key="8">
    <source>
        <dbReference type="ARBA" id="ARBA00023273"/>
    </source>
</evidence>
<protein>
    <submittedName>
        <fullName evidence="10">Uncharacterized protein</fullName>
    </submittedName>
</protein>
<evidence type="ECO:0000256" key="3">
    <source>
        <dbReference type="ARBA" id="ARBA00022490"/>
    </source>
</evidence>
<dbReference type="Pfam" id="PF02493">
    <property type="entry name" value="MORN"/>
    <property type="match status" value="9"/>
</dbReference>
<keyword evidence="8" id="KW-0966">Cell projection</keyword>
<dbReference type="PANTHER" id="PTHR46613:SF1">
    <property type="entry name" value="RADIAL SPOKE HEAD 10 HOMOLOG B-RELATED"/>
    <property type="match status" value="1"/>
</dbReference>
<organism evidence="10 11">
    <name type="scientific">Photinus pyralis</name>
    <name type="common">Common eastern firefly</name>
    <name type="synonym">Lampyris pyralis</name>
    <dbReference type="NCBI Taxonomy" id="7054"/>
    <lineage>
        <taxon>Eukaryota</taxon>
        <taxon>Metazoa</taxon>
        <taxon>Ecdysozoa</taxon>
        <taxon>Arthropoda</taxon>
        <taxon>Hexapoda</taxon>
        <taxon>Insecta</taxon>
        <taxon>Pterygota</taxon>
        <taxon>Neoptera</taxon>
        <taxon>Endopterygota</taxon>
        <taxon>Coleoptera</taxon>
        <taxon>Polyphaga</taxon>
        <taxon>Elateriformia</taxon>
        <taxon>Elateroidea</taxon>
        <taxon>Lampyridae</taxon>
        <taxon>Lampyrinae</taxon>
        <taxon>Photinus</taxon>
    </lineage>
</organism>
<keyword evidence="4" id="KW-0677">Repeat</keyword>
<dbReference type="GO" id="GO:0031514">
    <property type="term" value="C:motile cilium"/>
    <property type="evidence" value="ECO:0007669"/>
    <property type="project" value="UniProtKB-SubCell"/>
</dbReference>
<keyword evidence="3" id="KW-0963">Cytoplasm</keyword>
<evidence type="ECO:0000256" key="6">
    <source>
        <dbReference type="ARBA" id="ARBA00023069"/>
    </source>
</evidence>
<feature type="compositionally biased region" description="Low complexity" evidence="9">
    <location>
        <begin position="63"/>
        <end position="75"/>
    </location>
</feature>
<keyword evidence="6" id="KW-0969">Cilium</keyword>
<name>A0A5N4B5Q8_PHOPY</name>
<sequence length="659" mass="74941">MLDIVVDRWESIPSENPCPCKPPECKERKEASSTSTLSLRRESDESHKSGRRDSPKRKLSIISEKSQASSNNSRSSMRRNSKKSASRDSLAKNPVDSLSVQWIVNVPDESAVIRFRNGDCYEGGTSKRVMHGRGKYKWADGSIYEGDFVCGFATGHGTLQYPDLTMYTGEFCNSLLHGYGVINVSASTLRYSGNWKGGKKHGQGWLLYETDDWYDGEWFEDQRQGVGVRSYKSGEIYQGHWSGGSQDGSGVFVWCSNDVYKGRWTNGKMNGYGEYTWNTFINRSFTFPVENVYKGNWTDGTREGTGTMHFGYDNGLSFDGEWVHDEKHGSGTLTCGNGTVVHQDPLFQNDKLIIEPGELHKNCSAPHSSALISSRRNLLESKSDKQFAAHLPAETTDFSYYYSLAVERYTTELYKIQLSTDYQHCEDESQTLISNFQSHQSEVERREMQNAILANLPKLYRVYNKYATIATNHTTDFKPTLIRYFLWQMLRDFDYITSDYSLVEIDLILLQNPNSGLKWCHDPFEEVFFWQFLQLLVCLAWKFHAAETVTGDCKNDGVLATIFARFLTDVVYARPYFTSACSLFEYRDVLPFKQVYSLYKSLGEPHSARDFLSKICTSPGFPIPCENRGNFSPQQGVNAIAIGGNLMYLTGVVFSRFLK</sequence>
<dbReference type="SMART" id="SM00698">
    <property type="entry name" value="MORN"/>
    <property type="match status" value="8"/>
</dbReference>
<evidence type="ECO:0000256" key="9">
    <source>
        <dbReference type="SAM" id="MobiDB-lite"/>
    </source>
</evidence>
<dbReference type="InterPro" id="IPR003409">
    <property type="entry name" value="MORN"/>
</dbReference>
<comment type="caution">
    <text evidence="10">The sequence shown here is derived from an EMBL/GenBank/DDBJ whole genome shotgun (WGS) entry which is preliminary data.</text>
</comment>
<dbReference type="AlphaFoldDB" id="A0A5N4B5Q8"/>
<evidence type="ECO:0000313" key="10">
    <source>
        <dbReference type="EMBL" id="KAB0804939.1"/>
    </source>
</evidence>
<proteinExistence type="predicted"/>
<comment type="subcellular location">
    <subcellularLocation>
        <location evidence="1">Cell projection</location>
        <location evidence="1">Cilium</location>
        <location evidence="1">Flagellum</location>
    </subcellularLocation>
    <subcellularLocation>
        <location evidence="2">Cytoplasm</location>
        <location evidence="2">Cytoskeleton</location>
        <location evidence="2">Cilium axoneme</location>
    </subcellularLocation>
</comment>
<keyword evidence="5" id="KW-0282">Flagellum</keyword>